<keyword evidence="4" id="KW-1185">Reference proteome</keyword>
<dbReference type="RefSeq" id="WP_265765437.1">
    <property type="nucleotide sequence ID" value="NZ_JAGGJA010000004.1"/>
</dbReference>
<protein>
    <submittedName>
        <fullName evidence="3">VCBS repeat-containing protein</fullName>
    </submittedName>
</protein>
<reference evidence="3 4" key="1">
    <citation type="submission" date="2021-03" db="EMBL/GenBank/DDBJ databases">
        <title>Aliifodinibius sp. nov., a new bacterium isolated from saline soil.</title>
        <authorList>
            <person name="Galisteo C."/>
            <person name="De La Haba R."/>
            <person name="Sanchez-Porro C."/>
            <person name="Ventosa A."/>
        </authorList>
    </citation>
    <scope>NUCLEOTIDE SEQUENCE [LARGE SCALE GENOMIC DNA]</scope>
    <source>
        <strain evidence="3 4">1BSP15-2V2</strain>
    </source>
</reference>
<comment type="caution">
    <text evidence="3">The sequence shown here is derived from an EMBL/GenBank/DDBJ whole genome shotgun (WGS) entry which is preliminary data.</text>
</comment>
<dbReference type="PANTHER" id="PTHR16026">
    <property type="entry name" value="CARTILAGE ACIDIC PROTEIN 1"/>
    <property type="match status" value="1"/>
</dbReference>
<dbReference type="Pfam" id="PF13517">
    <property type="entry name" value="FG-GAP_3"/>
    <property type="match status" value="6"/>
</dbReference>
<dbReference type="SUPFAM" id="SSF69318">
    <property type="entry name" value="Integrin alpha N-terminal domain"/>
    <property type="match status" value="3"/>
</dbReference>
<dbReference type="InterPro" id="IPR027039">
    <property type="entry name" value="Crtac1"/>
</dbReference>
<keyword evidence="1" id="KW-0732">Signal</keyword>
<sequence>MKVYISLIVSIFLVGISCSSEEKQSEVIPKEEPLFTLLSPEETNIHFNNTLPEGTGINRNVLMYEYFYNGAGVAVGDLNNDGLEDLYFTGNMSYNKLYLNKGDMKFQDITRAAAVGGRKNTWKSGVTMADVNGDGLLDIYVCYTGQLPLNRRIDELYINQGVSENGIPVFKEQAKAYGLAQPHSSNKASFFDYDRDNDLDLFLLNHNVKPLPILDKEDTRRQLAKQDPVNGVRLYRNDEGRFTDVTEKAGIQSSLLMYGLGTGIADINKDGWPDIYIANDYSPPDYLYINNQDGTFTDKLGQYVQHTSFASMGIDIADINNDALLDIYVLDMLPADNRRQKILNSPNDWGEFEKNIEVGFHHQYTRNVLQLNNGNNTFSEISHLSGVAKTDWSWAPLIADYDNDGHKDLFVTNGNVRDVTNRDYIQYERQYIQQQNSNLQSSDVAHLLQQLPGTKLKNYIFQNNGDLTFKNTSSKWGIDLPSNSQGAAYADLDNDGDLDLVTSNINDPAFVFENETIAQTNHHYLKVALEGKGQNTYGIGSKVTIYTKDEKQYLEQMPMRGYLSSVSPILHFGLGSYSTVDSLHITWPNGQEQTLTAISADQQITLRQQEASPTQENNPASPPLFEEFSSPISYSHQQEQNTNDFKRQPLMVNAQSTVGPAMAKADLNADGFEDIFVGGGYGQPAKIYLQQTDGSFTQKPQPAFQAAQNSTDARALFFDANDDGHPDLYVASGGYGSYAPVDPALQDRLYLNDGQGNFADASDGLPDMPTSSSAVTTTDINNDGALDLFVGGYVIPGKYPESPRSYMLINNGNGQFMDQTSQIAPLLRNIGMVRDALWHDLNGDEAKELVVAGHWMPLRIFEIVDGQLADATDTYFDRLYRGLWNNILIEDFNNDGKPDLLAGNLGTNSRLNANTQEPAELYYHDFDENGSINPILFYHIQGTSHPFPTLPELTQQLPMMESRFSSHEEYGRATLEDVFTGSELEDAKKLQTTHLPTSLFLSNDDGKWVKKELPIQAQFSPIFVSHSLDYNNDGQKDLFLGGNQNHSPIRLGKYDANYGILLKGDGKGDFNYVPQHQSGFNLVGDLRNILMLDHTLLFGINGQPLKAYQKVGDH</sequence>
<dbReference type="InterPro" id="IPR011519">
    <property type="entry name" value="UnbV_ASPIC"/>
</dbReference>
<evidence type="ECO:0000313" key="3">
    <source>
        <dbReference type="EMBL" id="MCW9706709.1"/>
    </source>
</evidence>
<evidence type="ECO:0000259" key="2">
    <source>
        <dbReference type="Pfam" id="PF07593"/>
    </source>
</evidence>
<feature type="domain" description="ASPIC/UnbV" evidence="2">
    <location>
        <begin position="538"/>
        <end position="605"/>
    </location>
</feature>
<accession>A0ABT3PLC4</accession>
<name>A0ABT3PLC4_9BACT</name>
<proteinExistence type="predicted"/>
<dbReference type="Gene3D" id="2.130.10.130">
    <property type="entry name" value="Integrin alpha, N-terminal"/>
    <property type="match status" value="4"/>
</dbReference>
<evidence type="ECO:0000313" key="4">
    <source>
        <dbReference type="Proteomes" id="UP001207918"/>
    </source>
</evidence>
<dbReference type="EMBL" id="JAGGJA010000004">
    <property type="protein sequence ID" value="MCW9706709.1"/>
    <property type="molecule type" value="Genomic_DNA"/>
</dbReference>
<dbReference type="InterPro" id="IPR028994">
    <property type="entry name" value="Integrin_alpha_N"/>
</dbReference>
<dbReference type="PROSITE" id="PS51257">
    <property type="entry name" value="PROKAR_LIPOPROTEIN"/>
    <property type="match status" value="1"/>
</dbReference>
<dbReference type="Proteomes" id="UP001207918">
    <property type="component" value="Unassembled WGS sequence"/>
</dbReference>
<gene>
    <name evidence="3" type="ORF">J6I44_07565</name>
</gene>
<organism evidence="3 4">
    <name type="scientific">Fodinibius salsisoli</name>
    <dbReference type="NCBI Taxonomy" id="2820877"/>
    <lineage>
        <taxon>Bacteria</taxon>
        <taxon>Pseudomonadati</taxon>
        <taxon>Balneolota</taxon>
        <taxon>Balneolia</taxon>
        <taxon>Balneolales</taxon>
        <taxon>Balneolaceae</taxon>
        <taxon>Fodinibius</taxon>
    </lineage>
</organism>
<dbReference type="Pfam" id="PF07593">
    <property type="entry name" value="UnbV_ASPIC"/>
    <property type="match status" value="1"/>
</dbReference>
<evidence type="ECO:0000256" key="1">
    <source>
        <dbReference type="ARBA" id="ARBA00022729"/>
    </source>
</evidence>
<dbReference type="PANTHER" id="PTHR16026:SF0">
    <property type="entry name" value="CARTILAGE ACIDIC PROTEIN 1"/>
    <property type="match status" value="1"/>
</dbReference>
<dbReference type="InterPro" id="IPR013517">
    <property type="entry name" value="FG-GAP"/>
</dbReference>